<dbReference type="AlphaFoldDB" id="A0A8H3L761"/>
<accession>A0A8H3L761</accession>
<evidence type="ECO:0000313" key="1">
    <source>
        <dbReference type="EMBL" id="GES80072.1"/>
    </source>
</evidence>
<gene>
    <name evidence="1" type="ORF">RCL2_000736800</name>
</gene>
<organism evidence="1 2">
    <name type="scientific">Rhizophagus clarus</name>
    <dbReference type="NCBI Taxonomy" id="94130"/>
    <lineage>
        <taxon>Eukaryota</taxon>
        <taxon>Fungi</taxon>
        <taxon>Fungi incertae sedis</taxon>
        <taxon>Mucoromycota</taxon>
        <taxon>Glomeromycotina</taxon>
        <taxon>Glomeromycetes</taxon>
        <taxon>Glomerales</taxon>
        <taxon>Glomeraceae</taxon>
        <taxon>Rhizophagus</taxon>
    </lineage>
</organism>
<sequence length="66" mass="7813">MKEIHVRINEVKSYGIHTLLIKVLYARLKISALTDATSIKVRIWMVKKRMNFGLRLEYYELEASCK</sequence>
<reference evidence="1" key="1">
    <citation type="submission" date="2019-10" db="EMBL/GenBank/DDBJ databases">
        <title>Conservation and host-specific expression of non-tandemly repeated heterogenous ribosome RNA gene in arbuscular mycorrhizal fungi.</title>
        <authorList>
            <person name="Maeda T."/>
            <person name="Kobayashi Y."/>
            <person name="Nakagawa T."/>
            <person name="Ezawa T."/>
            <person name="Yamaguchi K."/>
            <person name="Bino T."/>
            <person name="Nishimoto Y."/>
            <person name="Shigenobu S."/>
            <person name="Kawaguchi M."/>
        </authorList>
    </citation>
    <scope>NUCLEOTIDE SEQUENCE</scope>
    <source>
        <strain evidence="1">HR1</strain>
    </source>
</reference>
<dbReference type="EMBL" id="BLAL01000047">
    <property type="protein sequence ID" value="GES80072.1"/>
    <property type="molecule type" value="Genomic_DNA"/>
</dbReference>
<protein>
    <submittedName>
        <fullName evidence="1">Uncharacterized protein</fullName>
    </submittedName>
</protein>
<dbReference type="Proteomes" id="UP000615446">
    <property type="component" value="Unassembled WGS sequence"/>
</dbReference>
<name>A0A8H3L761_9GLOM</name>
<evidence type="ECO:0000313" key="2">
    <source>
        <dbReference type="Proteomes" id="UP000615446"/>
    </source>
</evidence>
<comment type="caution">
    <text evidence="1">The sequence shown here is derived from an EMBL/GenBank/DDBJ whole genome shotgun (WGS) entry which is preliminary data.</text>
</comment>
<proteinExistence type="predicted"/>